<organism evidence="7 8">
    <name type="scientific">Bacillus xiamenensis</name>
    <dbReference type="NCBI Taxonomy" id="1178537"/>
    <lineage>
        <taxon>Bacteria</taxon>
        <taxon>Bacillati</taxon>
        <taxon>Bacillota</taxon>
        <taxon>Bacilli</taxon>
        <taxon>Bacillales</taxon>
        <taxon>Bacillaceae</taxon>
        <taxon>Bacillus</taxon>
    </lineage>
</organism>
<dbReference type="Pfam" id="PF07291">
    <property type="entry name" value="MauE"/>
    <property type="match status" value="1"/>
</dbReference>
<dbReference type="KEGG" id="bxi:BK049_10360"/>
<dbReference type="EMBL" id="CP017786">
    <property type="protein sequence ID" value="AOZ89051.1"/>
    <property type="molecule type" value="Genomic_DNA"/>
</dbReference>
<keyword evidence="3 5" id="KW-1133">Transmembrane helix</keyword>
<dbReference type="RefSeq" id="WP_008354886.1">
    <property type="nucleotide sequence ID" value="NZ_AMSH01000002.1"/>
</dbReference>
<gene>
    <name evidence="7" type="ORF">BK049_10360</name>
</gene>
<dbReference type="Proteomes" id="UP000177709">
    <property type="component" value="Chromosome"/>
</dbReference>
<evidence type="ECO:0000256" key="3">
    <source>
        <dbReference type="ARBA" id="ARBA00022989"/>
    </source>
</evidence>
<feature type="domain" description="Methylamine utilisation protein MauE" evidence="6">
    <location>
        <begin position="1"/>
        <end position="130"/>
    </location>
</feature>
<proteinExistence type="predicted"/>
<sequence length="189" mass="21607">MSVFYFIGVYLLGIIFAGAWLDKVRKQTAHVQQMKAYRLLPPSFAGPMFYLFLLIELVCTVHLFIWNMSVVPAFGLTALLCIYTGAVTFNLLRGHHDISCGCGGLLENDRLHWGIVIRNLLMLALVVGLFYVHPYVDTMPWHLNIICFLIAAAVCFIIALSQEIMLFKRKWINQFDIENESMIEGDKMK</sequence>
<accession>A0AAC9IHT9</accession>
<feature type="transmembrane region" description="Helical" evidence="5">
    <location>
        <begin position="71"/>
        <end position="92"/>
    </location>
</feature>
<comment type="subcellular location">
    <subcellularLocation>
        <location evidence="1">Membrane</location>
        <topology evidence="1">Multi-pass membrane protein</topology>
    </subcellularLocation>
</comment>
<name>A0AAC9IHT9_9BACI</name>
<feature type="transmembrane region" description="Helical" evidence="5">
    <location>
        <begin position="6"/>
        <end position="24"/>
    </location>
</feature>
<evidence type="ECO:0000313" key="7">
    <source>
        <dbReference type="EMBL" id="AOZ89051.1"/>
    </source>
</evidence>
<dbReference type="GO" id="GO:0030416">
    <property type="term" value="P:methylamine metabolic process"/>
    <property type="evidence" value="ECO:0007669"/>
    <property type="project" value="InterPro"/>
</dbReference>
<dbReference type="GO" id="GO:0016020">
    <property type="term" value="C:membrane"/>
    <property type="evidence" value="ECO:0007669"/>
    <property type="project" value="UniProtKB-SubCell"/>
</dbReference>
<dbReference type="AlphaFoldDB" id="A0AAC9IHT9"/>
<evidence type="ECO:0000256" key="5">
    <source>
        <dbReference type="SAM" id="Phobius"/>
    </source>
</evidence>
<dbReference type="InterPro" id="IPR009908">
    <property type="entry name" value="Methylamine_util_MauE"/>
</dbReference>
<feature type="transmembrane region" description="Helical" evidence="5">
    <location>
        <begin position="44"/>
        <end position="65"/>
    </location>
</feature>
<feature type="transmembrane region" description="Helical" evidence="5">
    <location>
        <begin position="113"/>
        <end position="133"/>
    </location>
</feature>
<keyword evidence="2 5" id="KW-0812">Transmembrane</keyword>
<evidence type="ECO:0000256" key="1">
    <source>
        <dbReference type="ARBA" id="ARBA00004141"/>
    </source>
</evidence>
<keyword evidence="4 5" id="KW-0472">Membrane</keyword>
<evidence type="ECO:0000256" key="4">
    <source>
        <dbReference type="ARBA" id="ARBA00023136"/>
    </source>
</evidence>
<evidence type="ECO:0000313" key="8">
    <source>
        <dbReference type="Proteomes" id="UP000177709"/>
    </source>
</evidence>
<evidence type="ECO:0000256" key="2">
    <source>
        <dbReference type="ARBA" id="ARBA00022692"/>
    </source>
</evidence>
<evidence type="ECO:0000259" key="6">
    <source>
        <dbReference type="Pfam" id="PF07291"/>
    </source>
</evidence>
<feature type="transmembrane region" description="Helical" evidence="5">
    <location>
        <begin position="139"/>
        <end position="160"/>
    </location>
</feature>
<protein>
    <submittedName>
        <fullName evidence="7">Methylamine utilization protein</fullName>
    </submittedName>
</protein>
<reference evidence="7 8" key="1">
    <citation type="submission" date="2016-10" db="EMBL/GenBank/DDBJ databases">
        <title>Whole genome sequence of hyper active fibrinolysis bacterium Bacillus pumilus strain VV3 isolated from fermented rice.</title>
        <authorList>
            <person name="Mariadas V.A."/>
            <person name="Vijayaraghavan P."/>
            <person name="Dhandapani V."/>
        </authorList>
    </citation>
    <scope>NUCLEOTIDE SEQUENCE [LARGE SCALE GENOMIC DNA]</scope>
    <source>
        <strain evidence="7 8">VV3</strain>
    </source>
</reference>